<keyword evidence="4" id="KW-0689">Ribosomal protein</keyword>
<evidence type="ECO:0000256" key="6">
    <source>
        <dbReference type="ARBA" id="ARBA00023274"/>
    </source>
</evidence>
<name>A0A9N8KG33_9PEZI</name>
<reference evidence="9" key="1">
    <citation type="submission" date="2020-06" db="EMBL/GenBank/DDBJ databases">
        <authorList>
            <person name="Onetto C."/>
        </authorList>
    </citation>
    <scope>NUCLEOTIDE SEQUENCE</scope>
</reference>
<feature type="non-terminal residue" evidence="9">
    <location>
        <position position="483"/>
    </location>
</feature>
<keyword evidence="5" id="KW-0496">Mitochondrion</keyword>
<protein>
    <recommendedName>
        <fullName evidence="7">Small ribosomal subunit protein mS29</fullName>
    </recommendedName>
</protein>
<dbReference type="InterPro" id="IPR019368">
    <property type="entry name" value="Ribosomal_mS29"/>
</dbReference>
<evidence type="ECO:0000256" key="2">
    <source>
        <dbReference type="ARBA" id="ARBA00009863"/>
    </source>
</evidence>
<keyword evidence="3" id="KW-0809">Transit peptide</keyword>
<evidence type="ECO:0000256" key="5">
    <source>
        <dbReference type="ARBA" id="ARBA00023128"/>
    </source>
</evidence>
<evidence type="ECO:0000256" key="7">
    <source>
        <dbReference type="ARBA" id="ARBA00035140"/>
    </source>
</evidence>
<comment type="similarity">
    <text evidence="2">Belongs to the mitochondrion-specific ribosomal protein mS29 family.</text>
</comment>
<comment type="caution">
    <text evidence="9">The sequence shown here is derived from an EMBL/GenBank/DDBJ whole genome shotgun (WGS) entry which is preliminary data.</text>
</comment>
<feature type="region of interest" description="Disordered" evidence="8">
    <location>
        <begin position="64"/>
        <end position="98"/>
    </location>
</feature>
<organism evidence="9 10">
    <name type="scientific">Aureobasidium uvarum</name>
    <dbReference type="NCBI Taxonomy" id="2773716"/>
    <lineage>
        <taxon>Eukaryota</taxon>
        <taxon>Fungi</taxon>
        <taxon>Dikarya</taxon>
        <taxon>Ascomycota</taxon>
        <taxon>Pezizomycotina</taxon>
        <taxon>Dothideomycetes</taxon>
        <taxon>Dothideomycetidae</taxon>
        <taxon>Dothideales</taxon>
        <taxon>Saccotheciaceae</taxon>
        <taxon>Aureobasidium</taxon>
    </lineage>
</organism>
<comment type="subcellular location">
    <subcellularLocation>
        <location evidence="1">Mitochondrion</location>
    </subcellularLocation>
</comment>
<dbReference type="PANTHER" id="PTHR12810">
    <property type="entry name" value="MITOCHONDRIAL 28S RIBOSOMAL PROTEIN S29"/>
    <property type="match status" value="1"/>
</dbReference>
<dbReference type="GO" id="GO:0005763">
    <property type="term" value="C:mitochondrial small ribosomal subunit"/>
    <property type="evidence" value="ECO:0007669"/>
    <property type="project" value="TreeGrafter"/>
</dbReference>
<evidence type="ECO:0000256" key="3">
    <source>
        <dbReference type="ARBA" id="ARBA00022946"/>
    </source>
</evidence>
<dbReference type="PANTHER" id="PTHR12810:SF0">
    <property type="entry name" value="SMALL RIBOSOMAL SUBUNIT PROTEIN MS29"/>
    <property type="match status" value="1"/>
</dbReference>
<dbReference type="Proteomes" id="UP000745764">
    <property type="component" value="Unassembled WGS sequence"/>
</dbReference>
<dbReference type="Pfam" id="PF10236">
    <property type="entry name" value="DAP3"/>
    <property type="match status" value="1"/>
</dbReference>
<evidence type="ECO:0000313" key="9">
    <source>
        <dbReference type="EMBL" id="CAD0111249.1"/>
    </source>
</evidence>
<accession>A0A9N8KG33</accession>
<proteinExistence type="inferred from homology"/>
<gene>
    <name evidence="9" type="ORF">AWRI4620_LOCUS5504</name>
</gene>
<dbReference type="AlphaFoldDB" id="A0A9N8KG33"/>
<keyword evidence="6" id="KW-0687">Ribonucleoprotein</keyword>
<keyword evidence="10" id="KW-1185">Reference proteome</keyword>
<dbReference type="GO" id="GO:0003735">
    <property type="term" value="F:structural constituent of ribosome"/>
    <property type="evidence" value="ECO:0007669"/>
    <property type="project" value="TreeGrafter"/>
</dbReference>
<evidence type="ECO:0000256" key="4">
    <source>
        <dbReference type="ARBA" id="ARBA00022980"/>
    </source>
</evidence>
<evidence type="ECO:0000313" key="10">
    <source>
        <dbReference type="Proteomes" id="UP000745764"/>
    </source>
</evidence>
<sequence>VARLLSQSMSGSICLRCLARPAAGALEQSSLRISAQATAAFSTSAALEANSAVKKKSVSVVKPGRGANASFSKAQGKIRKGQPGGRTGKPPGEGERKAMRKRVVLSNTNAVEVQGLDNFSATNIYDAAIEGQVMGLSNEVIDALRATEAFKPTQGWSLFRRPATLVRKETAELAGLMKDVEANKTSVRRVIYGERGSGKSVLALQAKAMALLKGWIVVHIPEELILGNSSYAPSSEPGIYNQPHFTAALLGQIAKANHTVLSKLRLSQQHELSIPVQSNISLDRFAMMGAQDPEIACEIYNALWTELTAASQEGEGLARPPVVFTVDSIAHVMRDSAYMDPEVQPIHAHDLAIVNHFFKLLSGKQALANGGMVFATDSGSNRPTIPGFDHAIARNAALAQKKQAPQWDSWVKVDQRTIDVLNGVDVWHIKGLTREEARSIMEYYAKSGMLRQTVNDNLVAEKWTLSGGGIIGELEKGTVKTRI</sequence>
<dbReference type="OrthoDB" id="274828at2759"/>
<evidence type="ECO:0000256" key="1">
    <source>
        <dbReference type="ARBA" id="ARBA00004173"/>
    </source>
</evidence>
<dbReference type="EMBL" id="CAINUL010000009">
    <property type="protein sequence ID" value="CAD0111249.1"/>
    <property type="molecule type" value="Genomic_DNA"/>
</dbReference>
<evidence type="ECO:0000256" key="8">
    <source>
        <dbReference type="SAM" id="MobiDB-lite"/>
    </source>
</evidence>